<dbReference type="EMBL" id="ML977315">
    <property type="protein sequence ID" value="KAF2119653.1"/>
    <property type="molecule type" value="Genomic_DNA"/>
</dbReference>
<gene>
    <name evidence="2" type="ORF">BDV96DRAFT_629178</name>
</gene>
<evidence type="ECO:0000259" key="1">
    <source>
        <dbReference type="Pfam" id="PF13013"/>
    </source>
</evidence>
<dbReference type="Pfam" id="PF13013">
    <property type="entry name" value="F-box-like_2"/>
    <property type="match status" value="1"/>
</dbReference>
<dbReference type="OrthoDB" id="3788478at2759"/>
<name>A0A6A5ZLB8_9PLEO</name>
<dbReference type="InterPro" id="IPR001810">
    <property type="entry name" value="F-box_dom"/>
</dbReference>
<keyword evidence="3" id="KW-1185">Reference proteome</keyword>
<accession>A0A6A5ZLB8</accession>
<dbReference type="AlphaFoldDB" id="A0A6A5ZLB8"/>
<organism evidence="2 3">
    <name type="scientific">Lophiotrema nucula</name>
    <dbReference type="NCBI Taxonomy" id="690887"/>
    <lineage>
        <taxon>Eukaryota</taxon>
        <taxon>Fungi</taxon>
        <taxon>Dikarya</taxon>
        <taxon>Ascomycota</taxon>
        <taxon>Pezizomycotina</taxon>
        <taxon>Dothideomycetes</taxon>
        <taxon>Pleosporomycetidae</taxon>
        <taxon>Pleosporales</taxon>
        <taxon>Lophiotremataceae</taxon>
        <taxon>Lophiotrema</taxon>
    </lineage>
</organism>
<dbReference type="Proteomes" id="UP000799770">
    <property type="component" value="Unassembled WGS sequence"/>
</dbReference>
<evidence type="ECO:0000313" key="3">
    <source>
        <dbReference type="Proteomes" id="UP000799770"/>
    </source>
</evidence>
<evidence type="ECO:0000313" key="2">
    <source>
        <dbReference type="EMBL" id="KAF2119653.1"/>
    </source>
</evidence>
<reference evidence="2" key="1">
    <citation type="journal article" date="2020" name="Stud. Mycol.">
        <title>101 Dothideomycetes genomes: a test case for predicting lifestyles and emergence of pathogens.</title>
        <authorList>
            <person name="Haridas S."/>
            <person name="Albert R."/>
            <person name="Binder M."/>
            <person name="Bloem J."/>
            <person name="Labutti K."/>
            <person name="Salamov A."/>
            <person name="Andreopoulos B."/>
            <person name="Baker S."/>
            <person name="Barry K."/>
            <person name="Bills G."/>
            <person name="Bluhm B."/>
            <person name="Cannon C."/>
            <person name="Castanera R."/>
            <person name="Culley D."/>
            <person name="Daum C."/>
            <person name="Ezra D."/>
            <person name="Gonzalez J."/>
            <person name="Henrissat B."/>
            <person name="Kuo A."/>
            <person name="Liang C."/>
            <person name="Lipzen A."/>
            <person name="Lutzoni F."/>
            <person name="Magnuson J."/>
            <person name="Mondo S."/>
            <person name="Nolan M."/>
            <person name="Ohm R."/>
            <person name="Pangilinan J."/>
            <person name="Park H.-J."/>
            <person name="Ramirez L."/>
            <person name="Alfaro M."/>
            <person name="Sun H."/>
            <person name="Tritt A."/>
            <person name="Yoshinaga Y."/>
            <person name="Zwiers L.-H."/>
            <person name="Turgeon B."/>
            <person name="Goodwin S."/>
            <person name="Spatafora J."/>
            <person name="Crous P."/>
            <person name="Grigoriev I."/>
        </authorList>
    </citation>
    <scope>NUCLEOTIDE SEQUENCE</scope>
    <source>
        <strain evidence="2">CBS 627.86</strain>
    </source>
</reference>
<feature type="domain" description="F-box" evidence="1">
    <location>
        <begin position="75"/>
        <end position="181"/>
    </location>
</feature>
<sequence length="326" mass="38619">MWQRQTPPLRIVLRQKIACEGKPSSWKLRAQKKEKERRWLEGIKNLGYKSMKLQTTWPSYYELVWRKVQEKARQSFLEAARAANLSSRLISLPAEVRLCIYEYCREDKRDRVYYLRPTKVKNGFANVTRKTTLPRKTPATQRRRFASLTQVCHFLRDEFLPLYKRENQRLIRMQDIAHYISTFHESGLSRMGNQGNLAINIHFFEHYADLLPLLKLKAYVPDFSCEFVSLDLQGNTKQRCRRLADDLNQLFQGHRAKQQEILDKFAKSFVVHYRTLQPFVRIRIVEHLEVKWAGGEVDFSTDFQTLIKAVGLDHMTHLRFIAQVSK</sequence>
<protein>
    <recommendedName>
        <fullName evidence="1">F-box domain-containing protein</fullName>
    </recommendedName>
</protein>
<proteinExistence type="predicted"/>